<evidence type="ECO:0000313" key="1">
    <source>
        <dbReference type="EMBL" id="KAI5680909.1"/>
    </source>
</evidence>
<keyword evidence="2" id="KW-1185">Reference proteome</keyword>
<evidence type="ECO:0000313" key="2">
    <source>
        <dbReference type="Proteomes" id="UP001060085"/>
    </source>
</evidence>
<dbReference type="Proteomes" id="UP001060085">
    <property type="component" value="Linkage Group LG01"/>
</dbReference>
<reference evidence="2" key="1">
    <citation type="journal article" date="2023" name="Nat. Plants">
        <title>Single-cell RNA sequencing provides a high-resolution roadmap for understanding the multicellular compartmentation of specialized metabolism.</title>
        <authorList>
            <person name="Sun S."/>
            <person name="Shen X."/>
            <person name="Li Y."/>
            <person name="Li Y."/>
            <person name="Wang S."/>
            <person name="Li R."/>
            <person name="Zhang H."/>
            <person name="Shen G."/>
            <person name="Guo B."/>
            <person name="Wei J."/>
            <person name="Xu J."/>
            <person name="St-Pierre B."/>
            <person name="Chen S."/>
            <person name="Sun C."/>
        </authorList>
    </citation>
    <scope>NUCLEOTIDE SEQUENCE [LARGE SCALE GENOMIC DNA]</scope>
</reference>
<comment type="caution">
    <text evidence="1">The sequence shown here is derived from an EMBL/GenBank/DDBJ whole genome shotgun (WGS) entry which is preliminary data.</text>
</comment>
<proteinExistence type="predicted"/>
<gene>
    <name evidence="1" type="ORF">M9H77_02136</name>
</gene>
<accession>A0ACC0C7X9</accession>
<organism evidence="1 2">
    <name type="scientific">Catharanthus roseus</name>
    <name type="common">Madagascar periwinkle</name>
    <name type="synonym">Vinca rosea</name>
    <dbReference type="NCBI Taxonomy" id="4058"/>
    <lineage>
        <taxon>Eukaryota</taxon>
        <taxon>Viridiplantae</taxon>
        <taxon>Streptophyta</taxon>
        <taxon>Embryophyta</taxon>
        <taxon>Tracheophyta</taxon>
        <taxon>Spermatophyta</taxon>
        <taxon>Magnoliopsida</taxon>
        <taxon>eudicotyledons</taxon>
        <taxon>Gunneridae</taxon>
        <taxon>Pentapetalae</taxon>
        <taxon>asterids</taxon>
        <taxon>lamiids</taxon>
        <taxon>Gentianales</taxon>
        <taxon>Apocynaceae</taxon>
        <taxon>Rauvolfioideae</taxon>
        <taxon>Vinceae</taxon>
        <taxon>Catharanthinae</taxon>
        <taxon>Catharanthus</taxon>
    </lineage>
</organism>
<protein>
    <submittedName>
        <fullName evidence="1">Uncharacterized protein</fullName>
    </submittedName>
</protein>
<name>A0ACC0C7X9_CATRO</name>
<sequence>MVVCKEKCDRIFERRNRVYRRDDGWSTVKGGGWSFLEDFMHVGERRGLRAAASNVRFAKMFGVELIKKCVMVQIKHECDSQVAVRHFLDNADALAPFGNLVHHFKHETQGLHVMKLGMFRMQNSVADRLATYGNSLNESIFWLDGVILDCIMFAVSADLPC</sequence>
<dbReference type="EMBL" id="CM044701">
    <property type="protein sequence ID" value="KAI5680909.1"/>
    <property type="molecule type" value="Genomic_DNA"/>
</dbReference>